<dbReference type="AlphaFoldDB" id="A0A8J3I6Y3"/>
<sequence length="54" mass="6570">MHIRAQTGRLATDSAEFEQWVRPGKHSFFVAVRRDIWQQRQKLWRKGFHFLDIS</sequence>
<protein>
    <submittedName>
        <fullName evidence="1">Uncharacterized protein</fullName>
    </submittedName>
</protein>
<accession>A0A8J3I6Y3</accession>
<evidence type="ECO:0000313" key="1">
    <source>
        <dbReference type="EMBL" id="GHO46968.1"/>
    </source>
</evidence>
<organism evidence="1 2">
    <name type="scientific">Ktedonospora formicarum</name>
    <dbReference type="NCBI Taxonomy" id="2778364"/>
    <lineage>
        <taxon>Bacteria</taxon>
        <taxon>Bacillati</taxon>
        <taxon>Chloroflexota</taxon>
        <taxon>Ktedonobacteria</taxon>
        <taxon>Ktedonobacterales</taxon>
        <taxon>Ktedonobacteraceae</taxon>
        <taxon>Ktedonospora</taxon>
    </lineage>
</organism>
<comment type="caution">
    <text evidence="1">The sequence shown here is derived from an EMBL/GenBank/DDBJ whole genome shotgun (WGS) entry which is preliminary data.</text>
</comment>
<gene>
    <name evidence="1" type="ORF">KSX_51310</name>
</gene>
<proteinExistence type="predicted"/>
<reference evidence="1" key="1">
    <citation type="submission" date="2020-10" db="EMBL/GenBank/DDBJ databases">
        <title>Taxonomic study of unclassified bacteria belonging to the class Ktedonobacteria.</title>
        <authorList>
            <person name="Yabe S."/>
            <person name="Wang C.M."/>
            <person name="Zheng Y."/>
            <person name="Sakai Y."/>
            <person name="Cavaletti L."/>
            <person name="Monciardini P."/>
            <person name="Donadio S."/>
        </authorList>
    </citation>
    <scope>NUCLEOTIDE SEQUENCE</scope>
    <source>
        <strain evidence="1">SOSP1-1</strain>
    </source>
</reference>
<keyword evidence="2" id="KW-1185">Reference proteome</keyword>
<evidence type="ECO:0000313" key="2">
    <source>
        <dbReference type="Proteomes" id="UP000612362"/>
    </source>
</evidence>
<dbReference type="EMBL" id="BNJF01000002">
    <property type="protein sequence ID" value="GHO46968.1"/>
    <property type="molecule type" value="Genomic_DNA"/>
</dbReference>
<name>A0A8J3I6Y3_9CHLR</name>
<dbReference type="Proteomes" id="UP000612362">
    <property type="component" value="Unassembled WGS sequence"/>
</dbReference>